<evidence type="ECO:0000256" key="4">
    <source>
        <dbReference type="ARBA" id="ARBA00013035"/>
    </source>
</evidence>
<evidence type="ECO:0000256" key="1">
    <source>
        <dbReference type="ARBA" id="ARBA00001772"/>
    </source>
</evidence>
<feature type="binding site" evidence="15">
    <location>
        <begin position="214"/>
        <end position="216"/>
    </location>
    <ligand>
        <name>substrate</name>
    </ligand>
</feature>
<comment type="similarity">
    <text evidence="3">Belongs to the peptidase S1C family.</text>
</comment>
<dbReference type="GO" id="GO:0042597">
    <property type="term" value="C:periplasmic space"/>
    <property type="evidence" value="ECO:0007669"/>
    <property type="project" value="UniProtKB-SubCell"/>
</dbReference>
<feature type="binding site" evidence="15">
    <location>
        <position position="110"/>
    </location>
    <ligand>
        <name>substrate</name>
    </ligand>
</feature>
<evidence type="ECO:0000256" key="17">
    <source>
        <dbReference type="SAM" id="SignalP"/>
    </source>
</evidence>
<dbReference type="CDD" id="cd10839">
    <property type="entry name" value="cpPDZ1_DegP-like"/>
    <property type="match status" value="1"/>
</dbReference>
<feature type="active site" description="Charge relay system" evidence="14">
    <location>
        <position position="140"/>
    </location>
</feature>
<dbReference type="EMBL" id="PHIG01000011">
    <property type="protein sequence ID" value="PJK31047.1"/>
    <property type="molecule type" value="Genomic_DNA"/>
</dbReference>
<dbReference type="GO" id="GO:0006508">
    <property type="term" value="P:proteolysis"/>
    <property type="evidence" value="ECO:0007669"/>
    <property type="project" value="UniProtKB-KW"/>
</dbReference>
<dbReference type="PROSITE" id="PS50106">
    <property type="entry name" value="PDZ"/>
    <property type="match status" value="2"/>
</dbReference>
<keyword evidence="11" id="KW-0720">Serine protease</keyword>
<keyword evidence="8" id="KW-0677">Repeat</keyword>
<feature type="chain" id="PRO_5038939622" description="Probable periplasmic serine endoprotease DegP-like" evidence="17">
    <location>
        <begin position="23"/>
        <end position="483"/>
    </location>
</feature>
<dbReference type="SUPFAM" id="SSF50494">
    <property type="entry name" value="Trypsin-like serine proteases"/>
    <property type="match status" value="1"/>
</dbReference>
<accession>A0A2M9G5P9</accession>
<evidence type="ECO:0000256" key="16">
    <source>
        <dbReference type="SAM" id="MobiDB-lite"/>
    </source>
</evidence>
<proteinExistence type="inferred from homology"/>
<dbReference type="Gene3D" id="2.30.42.10">
    <property type="match status" value="2"/>
</dbReference>
<dbReference type="Pfam" id="PF13180">
    <property type="entry name" value="PDZ_2"/>
    <property type="match status" value="1"/>
</dbReference>
<evidence type="ECO:0000256" key="12">
    <source>
        <dbReference type="ARBA" id="ARBA00023016"/>
    </source>
</evidence>
<dbReference type="OrthoDB" id="9758917at2"/>
<feature type="binding site" evidence="15">
    <location>
        <position position="140"/>
    </location>
    <ligand>
        <name>substrate</name>
    </ligand>
</feature>
<feature type="active site" description="Charge relay system" evidence="14">
    <location>
        <position position="110"/>
    </location>
</feature>
<dbReference type="InterPro" id="IPR041489">
    <property type="entry name" value="PDZ_6"/>
</dbReference>
<dbReference type="EC" id="3.4.21.107" evidence="4"/>
<dbReference type="InterPro" id="IPR001478">
    <property type="entry name" value="PDZ"/>
</dbReference>
<dbReference type="RefSeq" id="WP_109792484.1">
    <property type="nucleotide sequence ID" value="NZ_PHIG01000011.1"/>
</dbReference>
<sequence length="483" mass="51371">MSYGVALLVLLSMLMAATASFAKSTPESFAPLVKRLKPAVVNIQVTQQAGKAGPHEGFEMPQVPEGSPFEEFFKDFFDRRQEQGPNRRPLTSVGSGFVIDKEGLIVTNNHVIDGADEIRVFFHDGESLDAELVGTDPKTDVALLRVQPPEGMSLTVAGWGDSDTAEEGDWVVAIGNPLGLGGTVTAGIVSARGRDIRSGPYDDFIQTDASINKGNSGGPLFDTDGKVIGINTAIFSQTGGSIGIGFAVPANLAKPVVEQLLKFGRTKRGWLGVRIQTVTEELAEGLGMKQPRGALVAGVTDDSPAGAAGIKSGDVIVQFNGQEIDEMRALPRIVAETAVGKTVPVEVWRKGELQTFQVELGELEQAEKQLSMTEPSEPREDTSSTVGSLGLTLSPITEALAQEFGIERETGAVVTEVNPDSSAAEKGLRPGDVIIEVNQEEVTNPKEVAAEVDAAAKNENRSVLLLVQRGEDRLFIAVRLNQS</sequence>
<comment type="subcellular location">
    <subcellularLocation>
        <location evidence="2">Periplasm</location>
    </subcellularLocation>
</comment>
<keyword evidence="12" id="KW-0346">Stress response</keyword>
<dbReference type="AlphaFoldDB" id="A0A2M9G5P9"/>
<keyword evidence="9" id="KW-0574">Periplasm</keyword>
<dbReference type="Proteomes" id="UP000229498">
    <property type="component" value="Unassembled WGS sequence"/>
</dbReference>
<evidence type="ECO:0000256" key="13">
    <source>
        <dbReference type="ARBA" id="ARBA00032850"/>
    </source>
</evidence>
<keyword evidence="10" id="KW-0378">Hydrolase</keyword>
<evidence type="ECO:0000256" key="3">
    <source>
        <dbReference type="ARBA" id="ARBA00010541"/>
    </source>
</evidence>
<gene>
    <name evidence="19" type="ORF">CVT23_04085</name>
</gene>
<name>A0A2M9G5P9_9PROT</name>
<organism evidence="19 20">
    <name type="scientific">Minwuia thermotolerans</name>
    <dbReference type="NCBI Taxonomy" id="2056226"/>
    <lineage>
        <taxon>Bacteria</taxon>
        <taxon>Pseudomonadati</taxon>
        <taxon>Pseudomonadota</taxon>
        <taxon>Alphaproteobacteria</taxon>
        <taxon>Minwuiales</taxon>
        <taxon>Minwuiaceae</taxon>
        <taxon>Minwuia</taxon>
    </lineage>
</organism>
<reference evidence="19 20" key="1">
    <citation type="submission" date="2017-11" db="EMBL/GenBank/DDBJ databases">
        <title>Draft genome sequence of Rhizobiales bacterium SY3-13.</title>
        <authorList>
            <person name="Sun C."/>
        </authorList>
    </citation>
    <scope>NUCLEOTIDE SEQUENCE [LARGE SCALE GENOMIC DNA]</scope>
    <source>
        <strain evidence="19 20">SY3-13</strain>
    </source>
</reference>
<dbReference type="NCBIfam" id="TIGR02037">
    <property type="entry name" value="degP_htrA_DO"/>
    <property type="match status" value="1"/>
</dbReference>
<evidence type="ECO:0000256" key="2">
    <source>
        <dbReference type="ARBA" id="ARBA00004418"/>
    </source>
</evidence>
<feature type="signal peptide" evidence="17">
    <location>
        <begin position="1"/>
        <end position="22"/>
    </location>
</feature>
<evidence type="ECO:0000256" key="14">
    <source>
        <dbReference type="PIRSR" id="PIRSR611782-1"/>
    </source>
</evidence>
<feature type="domain" description="PDZ" evidence="18">
    <location>
        <begin position="260"/>
        <end position="351"/>
    </location>
</feature>
<dbReference type="PANTHER" id="PTHR22939:SF130">
    <property type="entry name" value="PERIPLASMIC SERINE ENDOPROTEASE DEGP-LIKE-RELATED"/>
    <property type="match status" value="1"/>
</dbReference>
<dbReference type="Pfam" id="PF13365">
    <property type="entry name" value="Trypsin_2"/>
    <property type="match status" value="1"/>
</dbReference>
<dbReference type="InterPro" id="IPR011782">
    <property type="entry name" value="Pept_S1C_Do"/>
</dbReference>
<dbReference type="Gene3D" id="2.40.10.120">
    <property type="match status" value="1"/>
</dbReference>
<evidence type="ECO:0000256" key="7">
    <source>
        <dbReference type="ARBA" id="ARBA00022729"/>
    </source>
</evidence>
<evidence type="ECO:0000259" key="18">
    <source>
        <dbReference type="PROSITE" id="PS50106"/>
    </source>
</evidence>
<keyword evidence="7 17" id="KW-0732">Signal</keyword>
<evidence type="ECO:0000256" key="9">
    <source>
        <dbReference type="ARBA" id="ARBA00022764"/>
    </source>
</evidence>
<dbReference type="PRINTS" id="PR00834">
    <property type="entry name" value="PROTEASES2C"/>
</dbReference>
<comment type="caution">
    <text evidence="19">The sequence shown here is derived from an EMBL/GenBank/DDBJ whole genome shotgun (WGS) entry which is preliminary data.</text>
</comment>
<dbReference type="FunFam" id="2.40.10.120:FF:000007">
    <property type="entry name" value="Periplasmic serine endoprotease DegP-like"/>
    <property type="match status" value="1"/>
</dbReference>
<evidence type="ECO:0000256" key="15">
    <source>
        <dbReference type="PIRSR" id="PIRSR611782-2"/>
    </source>
</evidence>
<dbReference type="GO" id="GO:0004252">
    <property type="term" value="F:serine-type endopeptidase activity"/>
    <property type="evidence" value="ECO:0007669"/>
    <property type="project" value="InterPro"/>
</dbReference>
<keyword evidence="6 19" id="KW-0645">Protease</keyword>
<evidence type="ECO:0000313" key="19">
    <source>
        <dbReference type="EMBL" id="PJK31047.1"/>
    </source>
</evidence>
<evidence type="ECO:0000313" key="20">
    <source>
        <dbReference type="Proteomes" id="UP000229498"/>
    </source>
</evidence>
<dbReference type="PANTHER" id="PTHR22939">
    <property type="entry name" value="SERINE PROTEASE FAMILY S1C HTRA-RELATED"/>
    <property type="match status" value="1"/>
</dbReference>
<dbReference type="InterPro" id="IPR001940">
    <property type="entry name" value="Peptidase_S1C"/>
</dbReference>
<evidence type="ECO:0000256" key="6">
    <source>
        <dbReference type="ARBA" id="ARBA00022670"/>
    </source>
</evidence>
<feature type="active site" description="Charge relay system" evidence="14">
    <location>
        <position position="216"/>
    </location>
</feature>
<evidence type="ECO:0000256" key="10">
    <source>
        <dbReference type="ARBA" id="ARBA00022801"/>
    </source>
</evidence>
<feature type="domain" description="PDZ" evidence="18">
    <location>
        <begin position="387"/>
        <end position="471"/>
    </location>
</feature>
<comment type="catalytic activity">
    <reaction evidence="1">
        <text>Acts on substrates that are at least partially unfolded. The cleavage site P1 residue is normally between a pair of hydrophobic residues, such as Val-|-Val.</text>
        <dbReference type="EC" id="3.4.21.107"/>
    </reaction>
</comment>
<keyword evidence="20" id="KW-1185">Reference proteome</keyword>
<evidence type="ECO:0000256" key="11">
    <source>
        <dbReference type="ARBA" id="ARBA00022825"/>
    </source>
</evidence>
<dbReference type="InterPro" id="IPR036034">
    <property type="entry name" value="PDZ_sf"/>
</dbReference>
<evidence type="ECO:0000256" key="5">
    <source>
        <dbReference type="ARBA" id="ARBA00013958"/>
    </source>
</evidence>
<dbReference type="SMART" id="SM00228">
    <property type="entry name" value="PDZ"/>
    <property type="match status" value="2"/>
</dbReference>
<feature type="region of interest" description="Disordered" evidence="16">
    <location>
        <begin position="368"/>
        <end position="389"/>
    </location>
</feature>
<dbReference type="Pfam" id="PF17820">
    <property type="entry name" value="PDZ_6"/>
    <property type="match status" value="1"/>
</dbReference>
<evidence type="ECO:0000256" key="8">
    <source>
        <dbReference type="ARBA" id="ARBA00022737"/>
    </source>
</evidence>
<protein>
    <recommendedName>
        <fullName evidence="5">Probable periplasmic serine endoprotease DegP-like</fullName>
        <ecNumber evidence="4">3.4.21.107</ecNumber>
    </recommendedName>
    <alternativeName>
        <fullName evidence="13">Protease Do</fullName>
    </alternativeName>
</protein>
<dbReference type="InterPro" id="IPR009003">
    <property type="entry name" value="Peptidase_S1_PA"/>
</dbReference>
<dbReference type="SUPFAM" id="SSF50156">
    <property type="entry name" value="PDZ domain-like"/>
    <property type="match status" value="2"/>
</dbReference>